<dbReference type="AlphaFoldDB" id="A0A6J5DHY3"/>
<gene>
    <name evidence="1" type="ORF">LMG29542_01758</name>
</gene>
<proteinExistence type="predicted"/>
<reference evidence="1 2" key="1">
    <citation type="submission" date="2020-04" db="EMBL/GenBank/DDBJ databases">
        <authorList>
            <person name="De Canck E."/>
        </authorList>
    </citation>
    <scope>NUCLEOTIDE SEQUENCE [LARGE SCALE GENOMIC DNA]</scope>
    <source>
        <strain evidence="1 2">LMG 29542</strain>
    </source>
</reference>
<evidence type="ECO:0000313" key="1">
    <source>
        <dbReference type="EMBL" id="CAB3752456.1"/>
    </source>
</evidence>
<dbReference type="RefSeq" id="WP_175226078.1">
    <property type="nucleotide sequence ID" value="NZ_CADIKH010000007.1"/>
</dbReference>
<organism evidence="1 2">
    <name type="scientific">Paraburkholderia humisilvae</name>
    <dbReference type="NCBI Taxonomy" id="627669"/>
    <lineage>
        <taxon>Bacteria</taxon>
        <taxon>Pseudomonadati</taxon>
        <taxon>Pseudomonadota</taxon>
        <taxon>Betaproteobacteria</taxon>
        <taxon>Burkholderiales</taxon>
        <taxon>Burkholderiaceae</taxon>
        <taxon>Paraburkholderia</taxon>
    </lineage>
</organism>
<evidence type="ECO:0000313" key="2">
    <source>
        <dbReference type="Proteomes" id="UP000494363"/>
    </source>
</evidence>
<accession>A0A6J5DHY3</accession>
<dbReference type="EMBL" id="CADIKH010000007">
    <property type="protein sequence ID" value="CAB3752456.1"/>
    <property type="molecule type" value="Genomic_DNA"/>
</dbReference>
<keyword evidence="2" id="KW-1185">Reference proteome</keyword>
<sequence>MPLWRPQSVQEEPEIVLINWSVRRTERGECHLVGMRVDTLTGRVSSAIASFDAHTRTAETSTGRMYRLQGEPGWNTDSADVWQSWCKMYRVASSRDVTADILATASKGSSAFVASARGINIRD</sequence>
<dbReference type="Proteomes" id="UP000494363">
    <property type="component" value="Unassembled WGS sequence"/>
</dbReference>
<protein>
    <submittedName>
        <fullName evidence="1">Uncharacterized protein</fullName>
    </submittedName>
</protein>
<name>A0A6J5DHY3_9BURK</name>